<sequence>MADLQIINTPITPSKRNSSPSEAFKTISPEETSKVDESPSDKISEPNDMSEKVDPNGYESPSRPSASPESKLARSKISKEYDSEEEPRPVTNKKILRGKRLFLAFVGMLMSILLIALDQTILSPALPVIASNFNSLDQIGWIASAYFITQVSFLLLYAQLLMTFNRRWVFIMAVSIFEIGSLICALSPNAICLIIARAVAGVGAAGIFVSCLSIIADITELEDRPKLLGSFGAVFAASSVIGPLLGGAFTDHLSWRWCFWINLPCGAITILSIFLVIPDSTPPEVSEEMHGMVDLKWNRITFGRWTPMHGSFLHKLGTLDFIGALLMVGLIVLLVLPLQWGGNQYAWRSPVVIGTFCGFGALLAVFLLWEWKGVDEKIGSSLFPFRLFANRTQIGTCLQAFFVMLTMLTAVYFLPIHFEAVKNASATKSGIDLLPLMLSIVVSAGCAGFAISSTGYYWPALVVGPVLLTVGSGLLHTLDEFSSNGKLIGFQIIIGTGIGLVLQNVIVAIQANVREEDVPQATSMVTFAQLIGGVIGIAVVQTIFGNALTTNLIKFAPNAPFALVQSSVESIATLPDSVRPGVIHAYTNTLRQVYILGIPSGVGAFLSSFLVKSRNIKGIKRDPMMHTA</sequence>
<dbReference type="Pfam" id="PF07690">
    <property type="entry name" value="MFS_1"/>
    <property type="match status" value="1"/>
</dbReference>
<dbReference type="InParanoid" id="F4RLM4"/>
<feature type="transmembrane region" description="Helical" evidence="6">
    <location>
        <begin position="318"/>
        <end position="340"/>
    </location>
</feature>
<feature type="transmembrane region" description="Helical" evidence="6">
    <location>
        <begin position="521"/>
        <end position="544"/>
    </location>
</feature>
<dbReference type="PROSITE" id="PS50850">
    <property type="entry name" value="MFS"/>
    <property type="match status" value="1"/>
</dbReference>
<dbReference type="HOGENOM" id="CLU_000960_22_1_1"/>
<feature type="compositionally biased region" description="Polar residues" evidence="5">
    <location>
        <begin position="1"/>
        <end position="21"/>
    </location>
</feature>
<keyword evidence="4 6" id="KW-0472">Membrane</keyword>
<dbReference type="SUPFAM" id="SSF103473">
    <property type="entry name" value="MFS general substrate transporter"/>
    <property type="match status" value="2"/>
</dbReference>
<dbReference type="PRINTS" id="PR01036">
    <property type="entry name" value="TCRTETB"/>
</dbReference>
<feature type="transmembrane region" description="Helical" evidence="6">
    <location>
        <begin position="141"/>
        <end position="161"/>
    </location>
</feature>
<dbReference type="CDD" id="cd17502">
    <property type="entry name" value="MFS_Azr1_MDR_like"/>
    <property type="match status" value="1"/>
</dbReference>
<keyword evidence="9" id="KW-1185">Reference proteome</keyword>
<feature type="transmembrane region" description="Helical" evidence="6">
    <location>
        <begin position="593"/>
        <end position="611"/>
    </location>
</feature>
<dbReference type="GeneID" id="18922899"/>
<dbReference type="InterPro" id="IPR036259">
    <property type="entry name" value="MFS_trans_sf"/>
</dbReference>
<dbReference type="Gene3D" id="1.20.1720.10">
    <property type="entry name" value="Multidrug resistance protein D"/>
    <property type="match status" value="1"/>
</dbReference>
<dbReference type="InterPro" id="IPR011701">
    <property type="entry name" value="MFS"/>
</dbReference>
<feature type="transmembrane region" description="Helical" evidence="6">
    <location>
        <begin position="254"/>
        <end position="277"/>
    </location>
</feature>
<dbReference type="InterPro" id="IPR020846">
    <property type="entry name" value="MFS_dom"/>
</dbReference>
<feature type="transmembrane region" description="Helical" evidence="6">
    <location>
        <begin position="227"/>
        <end position="248"/>
    </location>
</feature>
<feature type="transmembrane region" description="Helical" evidence="6">
    <location>
        <begin position="456"/>
        <end position="475"/>
    </location>
</feature>
<evidence type="ECO:0000259" key="7">
    <source>
        <dbReference type="PROSITE" id="PS50850"/>
    </source>
</evidence>
<dbReference type="RefSeq" id="XP_007409999.1">
    <property type="nucleotide sequence ID" value="XM_007409937.1"/>
</dbReference>
<feature type="transmembrane region" description="Helical" evidence="6">
    <location>
        <begin position="352"/>
        <end position="371"/>
    </location>
</feature>
<dbReference type="Proteomes" id="UP000001072">
    <property type="component" value="Unassembled WGS sequence"/>
</dbReference>
<dbReference type="Gene3D" id="1.20.1250.20">
    <property type="entry name" value="MFS general substrate transporter like domains"/>
    <property type="match status" value="1"/>
</dbReference>
<dbReference type="EMBL" id="GL883107">
    <property type="protein sequence ID" value="EGG06559.1"/>
    <property type="molecule type" value="Genomic_DNA"/>
</dbReference>
<proteinExistence type="predicted"/>
<dbReference type="VEuPathDB" id="FungiDB:MELLADRAFT_106478"/>
<gene>
    <name evidence="8" type="ORF">MELLADRAFT_106478</name>
</gene>
<evidence type="ECO:0000256" key="6">
    <source>
        <dbReference type="SAM" id="Phobius"/>
    </source>
</evidence>
<evidence type="ECO:0000256" key="2">
    <source>
        <dbReference type="ARBA" id="ARBA00022692"/>
    </source>
</evidence>
<dbReference type="eggNOG" id="KOG0254">
    <property type="taxonomic scope" value="Eukaryota"/>
</dbReference>
<evidence type="ECO:0000256" key="1">
    <source>
        <dbReference type="ARBA" id="ARBA00004141"/>
    </source>
</evidence>
<evidence type="ECO:0000256" key="5">
    <source>
        <dbReference type="SAM" id="MobiDB-lite"/>
    </source>
</evidence>
<evidence type="ECO:0000256" key="4">
    <source>
        <dbReference type="ARBA" id="ARBA00023136"/>
    </source>
</evidence>
<feature type="transmembrane region" description="Helical" evidence="6">
    <location>
        <begin position="487"/>
        <end position="509"/>
    </location>
</feature>
<keyword evidence="3 6" id="KW-1133">Transmembrane helix</keyword>
<organism evidence="9">
    <name type="scientific">Melampsora larici-populina (strain 98AG31 / pathotype 3-4-7)</name>
    <name type="common">Poplar leaf rust fungus</name>
    <dbReference type="NCBI Taxonomy" id="747676"/>
    <lineage>
        <taxon>Eukaryota</taxon>
        <taxon>Fungi</taxon>
        <taxon>Dikarya</taxon>
        <taxon>Basidiomycota</taxon>
        <taxon>Pucciniomycotina</taxon>
        <taxon>Pucciniomycetes</taxon>
        <taxon>Pucciniales</taxon>
        <taxon>Melampsoraceae</taxon>
        <taxon>Melampsora</taxon>
    </lineage>
</organism>
<dbReference type="GO" id="GO:0022857">
    <property type="term" value="F:transmembrane transporter activity"/>
    <property type="evidence" value="ECO:0007669"/>
    <property type="project" value="InterPro"/>
</dbReference>
<dbReference type="KEGG" id="mlr:MELLADRAFT_106478"/>
<dbReference type="OrthoDB" id="10021397at2759"/>
<evidence type="ECO:0000313" key="9">
    <source>
        <dbReference type="Proteomes" id="UP000001072"/>
    </source>
</evidence>
<dbReference type="AlphaFoldDB" id="F4RLM4"/>
<feature type="transmembrane region" description="Helical" evidence="6">
    <location>
        <begin position="194"/>
        <end position="215"/>
    </location>
</feature>
<feature type="compositionally biased region" description="Basic and acidic residues" evidence="5">
    <location>
        <begin position="31"/>
        <end position="54"/>
    </location>
</feature>
<feature type="compositionally biased region" description="Low complexity" evidence="5">
    <location>
        <begin position="59"/>
        <end position="70"/>
    </location>
</feature>
<dbReference type="PANTHER" id="PTHR23501:SF198">
    <property type="entry name" value="AZOLE RESISTANCE PROTEIN 1-RELATED"/>
    <property type="match status" value="1"/>
</dbReference>
<feature type="transmembrane region" description="Helical" evidence="6">
    <location>
        <begin position="433"/>
        <end position="451"/>
    </location>
</feature>
<evidence type="ECO:0000313" key="8">
    <source>
        <dbReference type="EMBL" id="EGG06559.1"/>
    </source>
</evidence>
<keyword evidence="2 6" id="KW-0812">Transmembrane</keyword>
<dbReference type="PANTHER" id="PTHR23501">
    <property type="entry name" value="MAJOR FACILITATOR SUPERFAMILY"/>
    <property type="match status" value="1"/>
</dbReference>
<feature type="region of interest" description="Disordered" evidence="5">
    <location>
        <begin position="1"/>
        <end position="89"/>
    </location>
</feature>
<feature type="domain" description="Major facilitator superfamily (MFS) profile" evidence="7">
    <location>
        <begin position="104"/>
        <end position="615"/>
    </location>
</feature>
<feature type="transmembrane region" description="Helical" evidence="6">
    <location>
        <begin position="392"/>
        <end position="413"/>
    </location>
</feature>
<feature type="transmembrane region" description="Helical" evidence="6">
    <location>
        <begin position="168"/>
        <end position="188"/>
    </location>
</feature>
<name>F4RLM4_MELLP</name>
<feature type="transmembrane region" description="Helical" evidence="6">
    <location>
        <begin position="101"/>
        <end position="121"/>
    </location>
</feature>
<reference evidence="9" key="1">
    <citation type="journal article" date="2011" name="Proc. Natl. Acad. Sci. U.S.A.">
        <title>Obligate biotrophy features unraveled by the genomic analysis of rust fungi.</title>
        <authorList>
            <person name="Duplessis S."/>
            <person name="Cuomo C.A."/>
            <person name="Lin Y.-C."/>
            <person name="Aerts A."/>
            <person name="Tisserant E."/>
            <person name="Veneault-Fourrey C."/>
            <person name="Joly D.L."/>
            <person name="Hacquard S."/>
            <person name="Amselem J."/>
            <person name="Cantarel B.L."/>
            <person name="Chiu R."/>
            <person name="Coutinho P.M."/>
            <person name="Feau N."/>
            <person name="Field M."/>
            <person name="Frey P."/>
            <person name="Gelhaye E."/>
            <person name="Goldberg J."/>
            <person name="Grabherr M.G."/>
            <person name="Kodira C.D."/>
            <person name="Kohler A."/>
            <person name="Kuees U."/>
            <person name="Lindquist E.A."/>
            <person name="Lucas S.M."/>
            <person name="Mago R."/>
            <person name="Mauceli E."/>
            <person name="Morin E."/>
            <person name="Murat C."/>
            <person name="Pangilinan J.L."/>
            <person name="Park R."/>
            <person name="Pearson M."/>
            <person name="Quesneville H."/>
            <person name="Rouhier N."/>
            <person name="Sakthikumar S."/>
            <person name="Salamov A.A."/>
            <person name="Schmutz J."/>
            <person name="Selles B."/>
            <person name="Shapiro H."/>
            <person name="Tanguay P."/>
            <person name="Tuskan G.A."/>
            <person name="Henrissat B."/>
            <person name="Van de Peer Y."/>
            <person name="Rouze P."/>
            <person name="Ellis J.G."/>
            <person name="Dodds P.N."/>
            <person name="Schein J.E."/>
            <person name="Zhong S."/>
            <person name="Hamelin R.C."/>
            <person name="Grigoriev I.V."/>
            <person name="Szabo L.J."/>
            <person name="Martin F."/>
        </authorList>
    </citation>
    <scope>NUCLEOTIDE SEQUENCE [LARGE SCALE GENOMIC DNA]</scope>
    <source>
        <strain evidence="9">98AG31 / pathotype 3-4-7</strain>
    </source>
</reference>
<protein>
    <recommendedName>
        <fullName evidence="7">Major facilitator superfamily (MFS) profile domain-containing protein</fullName>
    </recommendedName>
</protein>
<evidence type="ECO:0000256" key="3">
    <source>
        <dbReference type="ARBA" id="ARBA00022989"/>
    </source>
</evidence>
<comment type="subcellular location">
    <subcellularLocation>
        <location evidence="1">Membrane</location>
        <topology evidence="1">Multi-pass membrane protein</topology>
    </subcellularLocation>
</comment>
<dbReference type="GO" id="GO:0005886">
    <property type="term" value="C:plasma membrane"/>
    <property type="evidence" value="ECO:0007669"/>
    <property type="project" value="TreeGrafter"/>
</dbReference>
<accession>F4RLM4</accession>